<feature type="transmembrane region" description="Helical" evidence="2">
    <location>
        <begin position="572"/>
        <end position="596"/>
    </location>
</feature>
<sequence length="980" mass="106362">MNGKSRPCELDARANAKRAEQGIWRQPLDRCEREPDASTNESQSSTAKARFVAVLAVGVLDVGVLCAAGVRVTNCCAATADTPCVAGPGVGTRGESEREEIVGGRGEMSCSGDAGRVFGPGCLKRDGGMSVGHLPSKGEGFCHRRASVAGASYTNARDRRGRGGAGAGVVWRSDAANAIASADTLSTLEYLSFAGTGRPHSLGMAGTGAGAATAAGQDETTNCWRKCWTTVGWSTGAVGASARGCTAEGCRDGAAVGLVDNTFGARTEGGREESCREIPTATPEGATGGRNSERLRCQTPQTSASQPSLPVGFHSRAMNLTSHSVRLHRQALMRERQQHKWAMEQERKLHESALRVDHRLHFEGILADLREQDREADRDLWEQRTERFQLLLTVASLLTAGGFTLAVEGQLPPGATNVAPFHYFLLALGFGLQLCVIMGCLALTNRFAEFMDLRVHKQQLLNKDLRRTAVRMLDSGRPRSREEDEATICRFERMLRQQYVIETCASGHHSRHIWNFKDWYEQRCSKLALFVELSFRFGMIGLLGSVLTFIYAQLEEGDGHLSVKSSTAWQSFGITLGGLILVGVCTPQLVGSSWMWRLQRDSLRPGQRHFYGLFSPHKPVRFDMQHVSEQAEELFHSIDTDGNGTLSLSELEEAAVKARERVEHARAEAVSSPVLCANADDAPCGFELPASLASEPSRSALDASVRRRLARRILRRAASNDHCAVIGRCRTTDSIQPAAPRAREPSLKVPALPPPPRGSSGKARPNVRVASQESERAEEAEAEAGGGGGGGAAAPPVARAPSGDPQNGGRSLQLPSLSWCEREVRRVEVHEDTDPCSTLKSTDGMPEVQARLRDIILPGQAPSAASNFADKRQGDSSRSVPRGPVLPVFQLNATDGIFLSGSPRDTSDEERRILREEKAAATAVLETIIRQMAHKCKRTNRRHPIGPINLSQTAERSRHSTIEWQVTKRMWDDAIAEALF</sequence>
<dbReference type="Gene3D" id="1.10.238.10">
    <property type="entry name" value="EF-hand"/>
    <property type="match status" value="1"/>
</dbReference>
<feature type="region of interest" description="Disordered" evidence="1">
    <location>
        <begin position="270"/>
        <end position="293"/>
    </location>
</feature>
<accession>A0AB34J004</accession>
<feature type="domain" description="EF-hand" evidence="3">
    <location>
        <begin position="626"/>
        <end position="661"/>
    </location>
</feature>
<feature type="transmembrane region" description="Helical" evidence="2">
    <location>
        <begin position="388"/>
        <end position="409"/>
    </location>
</feature>
<keyword evidence="5" id="KW-1185">Reference proteome</keyword>
<proteinExistence type="predicted"/>
<evidence type="ECO:0000313" key="4">
    <source>
        <dbReference type="EMBL" id="KAL1508594.1"/>
    </source>
</evidence>
<comment type="caution">
    <text evidence="4">The sequence shown here is derived from an EMBL/GenBank/DDBJ whole genome shotgun (WGS) entry which is preliminary data.</text>
</comment>
<dbReference type="InterPro" id="IPR018247">
    <property type="entry name" value="EF_Hand_1_Ca_BS"/>
</dbReference>
<keyword evidence="2" id="KW-1133">Transmembrane helix</keyword>
<evidence type="ECO:0000259" key="3">
    <source>
        <dbReference type="PROSITE" id="PS50222"/>
    </source>
</evidence>
<evidence type="ECO:0000256" key="2">
    <source>
        <dbReference type="SAM" id="Phobius"/>
    </source>
</evidence>
<feature type="region of interest" description="Disordered" evidence="1">
    <location>
        <begin position="861"/>
        <end position="884"/>
    </location>
</feature>
<feature type="compositionally biased region" description="Polar residues" evidence="1">
    <location>
        <begin position="804"/>
        <end position="815"/>
    </location>
</feature>
<dbReference type="Proteomes" id="UP001515480">
    <property type="component" value="Unassembled WGS sequence"/>
</dbReference>
<organism evidence="4 5">
    <name type="scientific">Prymnesium parvum</name>
    <name type="common">Toxic golden alga</name>
    <dbReference type="NCBI Taxonomy" id="97485"/>
    <lineage>
        <taxon>Eukaryota</taxon>
        <taxon>Haptista</taxon>
        <taxon>Haptophyta</taxon>
        <taxon>Prymnesiophyceae</taxon>
        <taxon>Prymnesiales</taxon>
        <taxon>Prymnesiaceae</taxon>
        <taxon>Prymnesium</taxon>
    </lineage>
</organism>
<dbReference type="AlphaFoldDB" id="A0AB34J004"/>
<name>A0AB34J004_PRYPA</name>
<feature type="transmembrane region" description="Helical" evidence="2">
    <location>
        <begin position="421"/>
        <end position="444"/>
    </location>
</feature>
<feature type="region of interest" description="Disordered" evidence="1">
    <location>
        <begin position="734"/>
        <end position="815"/>
    </location>
</feature>
<feature type="compositionally biased region" description="Low complexity" evidence="1">
    <location>
        <begin position="793"/>
        <end position="803"/>
    </location>
</feature>
<gene>
    <name evidence="4" type="ORF">AB1Y20_004692</name>
</gene>
<dbReference type="InterPro" id="IPR002048">
    <property type="entry name" value="EF_hand_dom"/>
</dbReference>
<protein>
    <recommendedName>
        <fullName evidence="3">EF-hand domain-containing protein</fullName>
    </recommendedName>
</protein>
<feature type="compositionally biased region" description="Basic and acidic residues" evidence="1">
    <location>
        <begin position="1"/>
        <end position="20"/>
    </location>
</feature>
<evidence type="ECO:0000313" key="5">
    <source>
        <dbReference type="Proteomes" id="UP001515480"/>
    </source>
</evidence>
<feature type="region of interest" description="Disordered" evidence="1">
    <location>
        <begin position="1"/>
        <end position="21"/>
    </location>
</feature>
<reference evidence="4 5" key="1">
    <citation type="journal article" date="2024" name="Science">
        <title>Giant polyketide synthase enzymes in the biosynthesis of giant marine polyether toxins.</title>
        <authorList>
            <person name="Fallon T.R."/>
            <person name="Shende V.V."/>
            <person name="Wierzbicki I.H."/>
            <person name="Pendleton A.L."/>
            <person name="Watervoot N.F."/>
            <person name="Auber R.P."/>
            <person name="Gonzalez D.J."/>
            <person name="Wisecaver J.H."/>
            <person name="Moore B.S."/>
        </authorList>
    </citation>
    <scope>NUCLEOTIDE SEQUENCE [LARGE SCALE GENOMIC DNA]</scope>
    <source>
        <strain evidence="4 5">12B1</strain>
    </source>
</reference>
<dbReference type="PROSITE" id="PS00018">
    <property type="entry name" value="EF_HAND_1"/>
    <property type="match status" value="1"/>
</dbReference>
<keyword evidence="2" id="KW-0812">Transmembrane</keyword>
<keyword evidence="2" id="KW-0472">Membrane</keyword>
<dbReference type="PROSITE" id="PS50222">
    <property type="entry name" value="EF_HAND_2"/>
    <property type="match status" value="1"/>
</dbReference>
<feature type="transmembrane region" description="Helical" evidence="2">
    <location>
        <begin position="527"/>
        <end position="552"/>
    </location>
</feature>
<evidence type="ECO:0000256" key="1">
    <source>
        <dbReference type="SAM" id="MobiDB-lite"/>
    </source>
</evidence>
<dbReference type="EMBL" id="JBGBPQ010000016">
    <property type="protein sequence ID" value="KAL1508594.1"/>
    <property type="molecule type" value="Genomic_DNA"/>
</dbReference>
<dbReference type="GO" id="GO:0005509">
    <property type="term" value="F:calcium ion binding"/>
    <property type="evidence" value="ECO:0007669"/>
    <property type="project" value="InterPro"/>
</dbReference>